<comment type="subunit">
    <text evidence="7">The basal body constitutes a major portion of the flagellar organelle and consists of four rings (L,P,S, and M) mounted on a central rod.</text>
</comment>
<evidence type="ECO:0000256" key="4">
    <source>
        <dbReference type="ARBA" id="ARBA00023136"/>
    </source>
</evidence>
<protein>
    <recommendedName>
        <fullName evidence="7">Flagellar L-ring protein</fullName>
    </recommendedName>
    <alternativeName>
        <fullName evidence="7">Basal body L-ring protein</fullName>
    </alternativeName>
</protein>
<keyword evidence="9" id="KW-0966">Cell projection</keyword>
<keyword evidence="4 7" id="KW-0472">Membrane</keyword>
<keyword evidence="9" id="KW-0969">Cilium</keyword>
<feature type="chain" id="PRO_5011707667" description="Flagellar L-ring protein" evidence="8">
    <location>
        <begin position="27"/>
        <end position="251"/>
    </location>
</feature>
<reference evidence="10" key="1">
    <citation type="submission" date="2016-10" db="EMBL/GenBank/DDBJ databases">
        <authorList>
            <person name="Varghese N."/>
            <person name="Submissions S."/>
        </authorList>
    </citation>
    <scope>NUCLEOTIDE SEQUENCE [LARGE SCALE GENOMIC DNA]</scope>
    <source>
        <strain evidence="10">DSM 17101</strain>
    </source>
</reference>
<keyword evidence="10" id="KW-1185">Reference proteome</keyword>
<dbReference type="EMBL" id="FNJL01000016">
    <property type="protein sequence ID" value="SDP56873.1"/>
    <property type="molecule type" value="Genomic_DNA"/>
</dbReference>
<accession>A0A1H0TSG5</accession>
<dbReference type="GO" id="GO:0009279">
    <property type="term" value="C:cell outer membrane"/>
    <property type="evidence" value="ECO:0007669"/>
    <property type="project" value="UniProtKB-SubCell"/>
</dbReference>
<name>A0A1H0TSG5_9BURK</name>
<evidence type="ECO:0000256" key="5">
    <source>
        <dbReference type="ARBA" id="ARBA00023143"/>
    </source>
</evidence>
<keyword evidence="5 7" id="KW-0975">Bacterial flagellum</keyword>
<dbReference type="Proteomes" id="UP000199317">
    <property type="component" value="Unassembled WGS sequence"/>
</dbReference>
<evidence type="ECO:0000256" key="3">
    <source>
        <dbReference type="ARBA" id="ARBA00022729"/>
    </source>
</evidence>
<dbReference type="HAMAP" id="MF_00415">
    <property type="entry name" value="FlgH"/>
    <property type="match status" value="1"/>
</dbReference>
<sequence>MRALPFLTTAGTPTMPHTASSSFLHAAPLRLAAVAALLAATGCASVNPPPPIDMPPTQAPIAVQAVPRATGPATGSLFHTASYRPAFEDRRARLVGDIVTIQIVETISASQKSSSKVDRTAANTAGVTAFPFIGASDIGKLKLGGNSTNNFEGKGDLQSTNTFTGTITTTVVDVLPNGHLVIAGEKQIGVAENVDVLRFSGTVDPRSLQPGSVVSSTLVANARVQSRGRGSPAEAQAMGWLARAFNSVAPF</sequence>
<keyword evidence="3 8" id="KW-0732">Signal</keyword>
<comment type="function">
    <text evidence="1 7">Assembles around the rod to form the L-ring and probably protects the motor/basal body from shearing forces during rotation.</text>
</comment>
<organism evidence="9 10">
    <name type="scientific">Paracidovorax cattleyae</name>
    <dbReference type="NCBI Taxonomy" id="80868"/>
    <lineage>
        <taxon>Bacteria</taxon>
        <taxon>Pseudomonadati</taxon>
        <taxon>Pseudomonadota</taxon>
        <taxon>Betaproteobacteria</taxon>
        <taxon>Burkholderiales</taxon>
        <taxon>Comamonadaceae</taxon>
        <taxon>Paracidovorax</taxon>
    </lineage>
</organism>
<dbReference type="PANTHER" id="PTHR34933:SF1">
    <property type="entry name" value="FLAGELLAR L-RING PROTEIN"/>
    <property type="match status" value="1"/>
</dbReference>
<dbReference type="Pfam" id="PF02107">
    <property type="entry name" value="FlgH"/>
    <property type="match status" value="1"/>
</dbReference>
<comment type="subcellular location">
    <subcellularLocation>
        <location evidence="7">Cell outer membrane</location>
    </subcellularLocation>
    <subcellularLocation>
        <location evidence="7">Bacterial flagellum basal body</location>
    </subcellularLocation>
</comment>
<dbReference type="GO" id="GO:0009427">
    <property type="term" value="C:bacterial-type flagellum basal body, distal rod, L ring"/>
    <property type="evidence" value="ECO:0007669"/>
    <property type="project" value="InterPro"/>
</dbReference>
<evidence type="ECO:0000313" key="10">
    <source>
        <dbReference type="Proteomes" id="UP000199317"/>
    </source>
</evidence>
<keyword evidence="6 7" id="KW-0998">Cell outer membrane</keyword>
<gene>
    <name evidence="7" type="primary">flgH</name>
    <name evidence="9" type="ORF">SAMN04489708_11664</name>
</gene>
<evidence type="ECO:0000313" key="9">
    <source>
        <dbReference type="EMBL" id="SDP56873.1"/>
    </source>
</evidence>
<evidence type="ECO:0000256" key="7">
    <source>
        <dbReference type="HAMAP-Rule" id="MF_00415"/>
    </source>
</evidence>
<dbReference type="PANTHER" id="PTHR34933">
    <property type="entry name" value="FLAGELLAR L-RING PROTEIN"/>
    <property type="match status" value="1"/>
</dbReference>
<keyword evidence="9" id="KW-0282">Flagellum</keyword>
<dbReference type="GO" id="GO:0003774">
    <property type="term" value="F:cytoskeletal motor activity"/>
    <property type="evidence" value="ECO:0007669"/>
    <property type="project" value="InterPro"/>
</dbReference>
<dbReference type="PRINTS" id="PR01008">
    <property type="entry name" value="FLGLRINGFLGH"/>
</dbReference>
<evidence type="ECO:0000256" key="6">
    <source>
        <dbReference type="ARBA" id="ARBA00023237"/>
    </source>
</evidence>
<comment type="similarity">
    <text evidence="2 7">Belongs to the FlgH family.</text>
</comment>
<dbReference type="AlphaFoldDB" id="A0A1H0TSG5"/>
<dbReference type="GO" id="GO:0071973">
    <property type="term" value="P:bacterial-type flagellum-dependent cell motility"/>
    <property type="evidence" value="ECO:0007669"/>
    <property type="project" value="InterPro"/>
</dbReference>
<evidence type="ECO:0000256" key="8">
    <source>
        <dbReference type="SAM" id="SignalP"/>
    </source>
</evidence>
<evidence type="ECO:0000256" key="1">
    <source>
        <dbReference type="ARBA" id="ARBA00002591"/>
    </source>
</evidence>
<dbReference type="InterPro" id="IPR000527">
    <property type="entry name" value="Flag_Lring"/>
</dbReference>
<feature type="signal peptide" evidence="8">
    <location>
        <begin position="1"/>
        <end position="26"/>
    </location>
</feature>
<evidence type="ECO:0000256" key="2">
    <source>
        <dbReference type="ARBA" id="ARBA00006929"/>
    </source>
</evidence>
<proteinExistence type="inferred from homology"/>